<evidence type="ECO:0000259" key="6">
    <source>
        <dbReference type="Pfam" id="PF00156"/>
    </source>
</evidence>
<evidence type="ECO:0000313" key="9">
    <source>
        <dbReference type="Proteomes" id="UP000199387"/>
    </source>
</evidence>
<dbReference type="GO" id="GO:0045982">
    <property type="term" value="P:negative regulation of purine nucleobase metabolic process"/>
    <property type="evidence" value="ECO:0007669"/>
    <property type="project" value="InterPro"/>
</dbReference>
<dbReference type="Gene3D" id="1.10.10.10">
    <property type="entry name" value="Winged helix-like DNA-binding domain superfamily/Winged helix DNA-binding domain"/>
    <property type="match status" value="1"/>
</dbReference>
<dbReference type="Pfam" id="PF00156">
    <property type="entry name" value="Pribosyltran"/>
    <property type="match status" value="1"/>
</dbReference>
<keyword evidence="2" id="KW-0805">Transcription regulation</keyword>
<keyword evidence="9" id="KW-1185">Reference proteome</keyword>
<dbReference type="Pfam" id="PF09182">
    <property type="entry name" value="PuR_N"/>
    <property type="match status" value="1"/>
</dbReference>
<dbReference type="Proteomes" id="UP000199387">
    <property type="component" value="Unassembled WGS sequence"/>
</dbReference>
<dbReference type="GO" id="GO:0045892">
    <property type="term" value="P:negative regulation of DNA-templated transcription"/>
    <property type="evidence" value="ECO:0007669"/>
    <property type="project" value="InterPro"/>
</dbReference>
<dbReference type="Gene3D" id="3.40.50.2020">
    <property type="match status" value="1"/>
</dbReference>
<keyword evidence="4" id="KW-0804">Transcription</keyword>
<sequence length="285" mass="30813">MKKWKRSSRLVHMTQELMQNPHRLLTLSSFAERYQAAKSSISEDLAIIQEVCQEEGLGELETVSGAAGGARFLPGVDPATARDQIDQLCGRLADPARILPGGYLYLSDLLGDSALVRDLGRIFASVFARSGADAVVTVETKGIPLAYAAAAHLGVPVAIVRKHNRITEGSVVTINTVSGSSKRLGSLSLSRRSLQEGARVLIIDDFMKAGGTIRGMIHLLHEFHADVVGVGVMTDSLVEERLVEDYISLTTVAEVDVKEKKIRVVPGNFNMEQQGGILHGKDSDR</sequence>
<dbReference type="PANTHER" id="PTHR43864">
    <property type="entry name" value="HYPOXANTHINE/GUANINE PHOSPHORIBOSYLTRANSFERASE"/>
    <property type="match status" value="1"/>
</dbReference>
<dbReference type="CDD" id="cd06223">
    <property type="entry name" value="PRTases_typeI"/>
    <property type="match status" value="1"/>
</dbReference>
<evidence type="ECO:0000256" key="1">
    <source>
        <dbReference type="ARBA" id="ARBA00011738"/>
    </source>
</evidence>
<dbReference type="OrthoDB" id="4213751at2"/>
<dbReference type="NCBIfam" id="TIGR01743">
    <property type="entry name" value="purR_Bsub"/>
    <property type="match status" value="1"/>
</dbReference>
<evidence type="ECO:0000256" key="5">
    <source>
        <dbReference type="ARBA" id="ARBA00049656"/>
    </source>
</evidence>
<dbReference type="GO" id="GO:0003677">
    <property type="term" value="F:DNA binding"/>
    <property type="evidence" value="ECO:0007669"/>
    <property type="project" value="UniProtKB-KW"/>
</dbReference>
<evidence type="ECO:0000259" key="7">
    <source>
        <dbReference type="Pfam" id="PF09182"/>
    </source>
</evidence>
<dbReference type="InterPro" id="IPR029057">
    <property type="entry name" value="PRTase-like"/>
</dbReference>
<comment type="similarity">
    <text evidence="5">Belongs to the purine/pyrimidine phosphoribosyltransferase family. PurR subfamily.</text>
</comment>
<dbReference type="RefSeq" id="WP_091572053.1">
    <property type="nucleotide sequence ID" value="NZ_FMZA01000019.1"/>
</dbReference>
<dbReference type="SUPFAM" id="SSF53271">
    <property type="entry name" value="PRTase-like"/>
    <property type="match status" value="1"/>
</dbReference>
<reference evidence="8 9" key="1">
    <citation type="submission" date="2016-10" db="EMBL/GenBank/DDBJ databases">
        <authorList>
            <person name="de Groot N.N."/>
        </authorList>
    </citation>
    <scope>NUCLEOTIDE SEQUENCE [LARGE SCALE GENOMIC DNA]</scope>
    <source>
        <strain evidence="8 9">DSM 45514</strain>
    </source>
</reference>
<proteinExistence type="inferred from homology"/>
<dbReference type="InterPro" id="IPR000836">
    <property type="entry name" value="PRTase_dom"/>
</dbReference>
<dbReference type="InterPro" id="IPR015265">
    <property type="entry name" value="PuR_N"/>
</dbReference>
<feature type="domain" description="Phosphoribosyltransferase" evidence="6">
    <location>
        <begin position="114"/>
        <end position="247"/>
    </location>
</feature>
<comment type="subunit">
    <text evidence="1">Homodimer.</text>
</comment>
<evidence type="ECO:0000256" key="3">
    <source>
        <dbReference type="ARBA" id="ARBA00023125"/>
    </source>
</evidence>
<evidence type="ECO:0000256" key="2">
    <source>
        <dbReference type="ARBA" id="ARBA00023015"/>
    </source>
</evidence>
<dbReference type="InterPro" id="IPR036388">
    <property type="entry name" value="WH-like_DNA-bd_sf"/>
</dbReference>
<feature type="domain" description="Bacterial purine repressor N-terminal" evidence="7">
    <location>
        <begin position="5"/>
        <end position="74"/>
    </location>
</feature>
<keyword evidence="3" id="KW-0238">DNA-binding</keyword>
<dbReference type="AlphaFoldDB" id="A0A1G6Q0I1"/>
<dbReference type="SUPFAM" id="SSF46785">
    <property type="entry name" value="Winged helix' DNA-binding domain"/>
    <property type="match status" value="1"/>
</dbReference>
<dbReference type="STRING" id="1236220.SAMN04488112_11928"/>
<protein>
    <submittedName>
        <fullName evidence="8">Purine operon repressor, PurR</fullName>
    </submittedName>
</protein>
<dbReference type="InterPro" id="IPR050118">
    <property type="entry name" value="Pur/Pyrimidine_PRTase"/>
</dbReference>
<evidence type="ECO:0000313" key="8">
    <source>
        <dbReference type="EMBL" id="SDC85972.1"/>
    </source>
</evidence>
<name>A0A1G6Q0I1_9BACL</name>
<gene>
    <name evidence="8" type="ORF">SAMN04488112_11928</name>
</gene>
<dbReference type="EMBL" id="FMZA01000019">
    <property type="protein sequence ID" value="SDC85972.1"/>
    <property type="molecule type" value="Genomic_DNA"/>
</dbReference>
<dbReference type="PANTHER" id="PTHR43864:SF2">
    <property type="entry name" value="PUR OPERON REPRESSOR"/>
    <property type="match status" value="1"/>
</dbReference>
<evidence type="ECO:0000256" key="4">
    <source>
        <dbReference type="ARBA" id="ARBA00023163"/>
    </source>
</evidence>
<dbReference type="InterPro" id="IPR036390">
    <property type="entry name" value="WH_DNA-bd_sf"/>
</dbReference>
<organism evidence="8 9">
    <name type="scientific">Melghirimyces thermohalophilus</name>
    <dbReference type="NCBI Taxonomy" id="1236220"/>
    <lineage>
        <taxon>Bacteria</taxon>
        <taxon>Bacillati</taxon>
        <taxon>Bacillota</taxon>
        <taxon>Bacilli</taxon>
        <taxon>Bacillales</taxon>
        <taxon>Thermoactinomycetaceae</taxon>
        <taxon>Melghirimyces</taxon>
    </lineage>
</organism>
<dbReference type="InterPro" id="IPR010078">
    <property type="entry name" value="PurR_Bsub"/>
</dbReference>
<accession>A0A1G6Q0I1</accession>